<dbReference type="RefSeq" id="WP_258422005.1">
    <property type="nucleotide sequence ID" value="NZ_JANAEZ010000001.1"/>
</dbReference>
<dbReference type="Pfam" id="PF13385">
    <property type="entry name" value="Laminin_G_3"/>
    <property type="match status" value="1"/>
</dbReference>
<name>A0A9X2SXP6_9BACT</name>
<dbReference type="GO" id="GO:0005975">
    <property type="term" value="P:carbohydrate metabolic process"/>
    <property type="evidence" value="ECO:0007669"/>
    <property type="project" value="UniProtKB-ARBA"/>
</dbReference>
<organism evidence="1 2">
    <name type="scientific">Aquiflexum gelatinilyticum</name>
    <dbReference type="NCBI Taxonomy" id="2961943"/>
    <lineage>
        <taxon>Bacteria</taxon>
        <taxon>Pseudomonadati</taxon>
        <taxon>Bacteroidota</taxon>
        <taxon>Cytophagia</taxon>
        <taxon>Cytophagales</taxon>
        <taxon>Cyclobacteriaceae</taxon>
        <taxon>Aquiflexum</taxon>
    </lineage>
</organism>
<sequence length="360" mass="38985">MKNIKLSIIGLLLVSFGCTDSYIDEIVRVDPGPDVTAPEVNISFPLEGTLIRVVEDVTPININFEILDDIEIESIQVSLDGTQIASFEEFLDFRRFVKTYTYPNLSNGNHVLTITGKDTSGKTTTKTVNFEKVEPYTPVYDGEIFYLPFDGDYTELVTITNPTVNGNPGFAGGVIGMAYSGANNANIAFPTTNLQNPEFSAVFWYKVNGSPDRAGIMVMGPPDTNNPNNMNNRTGGFRLFRENAGGKQRVKLNVGNGSSDNWFDGGPAADIDPAAGEWAHVAFTISGSSCAVYINGQVASQGNFSGVSWAGCNILSIASGSPRFTEWGHLSDGSLFDELRIFNKALTQTEIQTIIAAEKP</sequence>
<evidence type="ECO:0000313" key="1">
    <source>
        <dbReference type="EMBL" id="MCR9014132.1"/>
    </source>
</evidence>
<dbReference type="PROSITE" id="PS51257">
    <property type="entry name" value="PROKAR_LIPOPROTEIN"/>
    <property type="match status" value="1"/>
</dbReference>
<reference evidence="1" key="1">
    <citation type="submission" date="2022-08" db="EMBL/GenBank/DDBJ databases">
        <authorList>
            <person name="Zhang D."/>
        </authorList>
    </citation>
    <scope>NUCLEOTIDE SEQUENCE</scope>
    <source>
        <strain evidence="1">XJ19-11</strain>
    </source>
</reference>
<gene>
    <name evidence="1" type="ORF">NU887_03735</name>
</gene>
<dbReference type="Gene3D" id="2.60.40.10">
    <property type="entry name" value="Immunoglobulins"/>
    <property type="match status" value="1"/>
</dbReference>
<dbReference type="SUPFAM" id="SSF49899">
    <property type="entry name" value="Concanavalin A-like lectins/glucanases"/>
    <property type="match status" value="1"/>
</dbReference>
<protein>
    <submittedName>
        <fullName evidence="1">Ig-like domain-containing protein</fullName>
    </submittedName>
</protein>
<accession>A0A9X2SXP6</accession>
<proteinExistence type="predicted"/>
<dbReference type="InterPro" id="IPR013783">
    <property type="entry name" value="Ig-like_fold"/>
</dbReference>
<dbReference type="AlphaFoldDB" id="A0A9X2SXP6"/>
<comment type="caution">
    <text evidence="1">The sequence shown here is derived from an EMBL/GenBank/DDBJ whole genome shotgun (WGS) entry which is preliminary data.</text>
</comment>
<dbReference type="InterPro" id="IPR013320">
    <property type="entry name" value="ConA-like_dom_sf"/>
</dbReference>
<dbReference type="Gene3D" id="2.60.120.200">
    <property type="match status" value="1"/>
</dbReference>
<evidence type="ECO:0000313" key="2">
    <source>
        <dbReference type="Proteomes" id="UP001142175"/>
    </source>
</evidence>
<keyword evidence="2" id="KW-1185">Reference proteome</keyword>
<dbReference type="EMBL" id="JANSUY010000001">
    <property type="protein sequence ID" value="MCR9014132.1"/>
    <property type="molecule type" value="Genomic_DNA"/>
</dbReference>
<dbReference type="Proteomes" id="UP001142175">
    <property type="component" value="Unassembled WGS sequence"/>
</dbReference>
<dbReference type="GO" id="GO:0004553">
    <property type="term" value="F:hydrolase activity, hydrolyzing O-glycosyl compounds"/>
    <property type="evidence" value="ECO:0007669"/>
    <property type="project" value="UniProtKB-ARBA"/>
</dbReference>